<keyword evidence="3" id="KW-0808">Transferase</keyword>
<accession>A0AAV7N2Q7</accession>
<evidence type="ECO:0000313" key="8">
    <source>
        <dbReference type="EMBL" id="KAJ1106940.1"/>
    </source>
</evidence>
<dbReference type="InterPro" id="IPR004170">
    <property type="entry name" value="WWE_dom"/>
</dbReference>
<dbReference type="Pfam" id="PF01661">
    <property type="entry name" value="Macro"/>
    <property type="match status" value="1"/>
</dbReference>
<dbReference type="Gene3D" id="3.30.720.50">
    <property type="match status" value="2"/>
</dbReference>
<sequence>MKFLRSINLKELILELFSLLGVPTELEIGEYLDVSSFSMENVAQAEKLLQDMLCERKLPIGVECFRHYEWQLLKNWLNRRFKESGQRVQASVVQNGDTDTFEIELVGFKDCFTQTESEMLDFLQGKVLCDGSLTVGSRDLLRFKDLECVFPNSPFHVELKLWFDLKAPAILFRGPRVNVEQAKSLVDKLLYKEAVSAMSPRTKQGNELPFHLTGDTTLSLCKNDSRKLLPNVDVLISLVKEGRRCIEDTKEWKGFSAKNEFSMLGEAQRHAVQVLLQTQTSSVGRFQRVISLVALLKRSNTSERGVGDLVLVLREALGFALEFAEREQLSSVAICGQKIESDLLSKLDYINVVVDGLHRHCCLHPFTILKSIVFNSDDDEVMSMFFRKCLARWRLYGSAQRDVFPGSREGSNIQMEIATGAIEKEKAHVIAVLVPLQHDGTPAIDLKTLLGVDRGAMDDICKMVPGMKELLSGKPVVLPVQPYTQLKFSYLILMGFCISDEFIPENIVKVLADVAQRCLEVCEQSLSTEVTIHIPDLDKQGVTANDLIRIYSDSVAQFSQRRRVIKHIRLLLQPHKASAEAEQMKTPLENLGLCIMEEPLFVKYITECHVERDNIYFNLKKFGVKMTACPESQSLLIEPLITHKSSEQEVRAWIHCTQAAIENIKQNYVVHNEEDPNLAALLEKYRESLLDPLKSIISLNTATLMGHQLEIKEFLAALRDLAVKKEAVKKIWKASNKTLCFIVAKRIEQLCRSKYPGLRISMQLDLSEVLLEGPRDEVLNAEEVCSGIGRGLLSSPVKLSNQQVFFLKTINLDKFNEEIFFSRDTLAGLHFLDGGMKLLGNDAENLSSANSFLQSTILEHHIDIPSALHAALYNIEWVTFVDELQTEANKELKCVDIHMLPSRIHPQEVVVVGFQSIAAVVKESLEEYIQMIRKEELVINTVGAWQYLTDEGKTWFEHATSAFRCVAELLPGKMFSLDINKSLKKIITAPASIASIQIKPVVNTGLADVQAGALVCPVAFNMDLSVNPFSKSIMARTGEDITWSRGTLPHGEVEVLTHHALSCNYLYCVNFPYHPDLLGQAEEIYRANIRRCLEQSQTSALTSIAFPVIGSSGFGFQLAEEIRWLLDEILYFTQGSNNVLLEQVQIVLPHGDSNASSVLEKEMWVLEEKLKPVQVGNSESLCKSLRLNIIGKSDDKMLLKNEVNRVLKSNTSQQIISERELLTISNEVLCQAIKGLTNSCLLIKSGRQVNILGVTSCVSEACSRIESLLHRITAENLEAEKLWRLIHWEYFDTNGYIAFDKIKNLLIERAFQACENELDLKFEKTIVHLDLIKMEGTLKCPQETFQIRRVSEGSVKEETISMKTPGFASFIADRGHDVLASLAKSFDCTVSLHCVSRPAEEENPESHCPQLPFEVKAIATDKIANEQPDALLCPISGNLDLNSNPFSKAIFATTGEKVSLGQKYLFPGQIVRYGNCSLFCRSVYFANFVPDGDLLDRAEEIYRENLRRCLEAIHISKLTSLALPLIGPIAFRYHFKEEMQWILKELLRFANKMSNITLRHVMIGFPPEKQAESCVLSDTLRTLVEEMKPKMFGDIQEVCKIVVLHISGKPDDINKLKEEIFSLTERHLLKDTIISDGLPALKDSECVQSLDGMSSHCLLIRDAKGIHIQGLLPYAAVVCGRVESLVRQNLIHRVQAEAMSRLVQWEYEDRGQIILFNVSTNLLIENAYGKEEDLLNLTINRKDVKLKIRQGAGMILGSQNHFRIRRVNKISEAVAAERPLTLLFMKDGTRKSMEGLVRQSEGAENATFDDASHLKENPIEQTALFNTDRERIATRFTFTPLAVNSIVVKGEEEEQDQVL</sequence>
<dbReference type="Gene3D" id="3.40.220.10">
    <property type="entry name" value="Leucine Aminopeptidase, subunit E, domain 1"/>
    <property type="match status" value="2"/>
</dbReference>
<reference evidence="8" key="1">
    <citation type="journal article" date="2022" name="bioRxiv">
        <title>Sequencing and chromosome-scale assembly of the giantPleurodeles waltlgenome.</title>
        <authorList>
            <person name="Brown T."/>
            <person name="Elewa A."/>
            <person name="Iarovenko S."/>
            <person name="Subramanian E."/>
            <person name="Araus A.J."/>
            <person name="Petzold A."/>
            <person name="Susuki M."/>
            <person name="Suzuki K.-i.T."/>
            <person name="Hayashi T."/>
            <person name="Toyoda A."/>
            <person name="Oliveira C."/>
            <person name="Osipova E."/>
            <person name="Leigh N.D."/>
            <person name="Simon A."/>
            <person name="Yun M.H."/>
        </authorList>
    </citation>
    <scope>NUCLEOTIDE SEQUENCE</scope>
    <source>
        <strain evidence="8">20211129_DDA</strain>
        <tissue evidence="8">Liver</tissue>
    </source>
</reference>
<evidence type="ECO:0000256" key="1">
    <source>
        <dbReference type="ARBA" id="ARBA00004123"/>
    </source>
</evidence>
<dbReference type="Pfam" id="PF02825">
    <property type="entry name" value="WWE"/>
    <property type="match status" value="1"/>
</dbReference>
<comment type="caution">
    <text evidence="8">The sequence shown here is derived from an EMBL/GenBank/DDBJ whole genome shotgun (WGS) entry which is preliminary data.</text>
</comment>
<dbReference type="InterPro" id="IPR052056">
    <property type="entry name" value="Mono-ARTD/PARP"/>
</dbReference>
<evidence type="ECO:0000256" key="4">
    <source>
        <dbReference type="ARBA" id="ARBA00023027"/>
    </source>
</evidence>
<name>A0AAV7N2Q7_PLEWA</name>
<evidence type="ECO:0000256" key="2">
    <source>
        <dbReference type="ARBA" id="ARBA00022676"/>
    </source>
</evidence>
<feature type="domain" description="WWE" evidence="7">
    <location>
        <begin position="1286"/>
        <end position="1349"/>
    </location>
</feature>
<evidence type="ECO:0000256" key="5">
    <source>
        <dbReference type="ARBA" id="ARBA00023242"/>
    </source>
</evidence>
<evidence type="ECO:0008006" key="10">
    <source>
        <dbReference type="Google" id="ProtNLM"/>
    </source>
</evidence>
<gene>
    <name evidence="8" type="ORF">NDU88_004338</name>
</gene>
<keyword evidence="4" id="KW-0520">NAD</keyword>
<dbReference type="InterPro" id="IPR002589">
    <property type="entry name" value="Macro_dom"/>
</dbReference>
<evidence type="ECO:0000313" key="9">
    <source>
        <dbReference type="Proteomes" id="UP001066276"/>
    </source>
</evidence>
<evidence type="ECO:0000259" key="6">
    <source>
        <dbReference type="Pfam" id="PF01661"/>
    </source>
</evidence>
<organism evidence="8 9">
    <name type="scientific">Pleurodeles waltl</name>
    <name type="common">Iberian ribbed newt</name>
    <dbReference type="NCBI Taxonomy" id="8319"/>
    <lineage>
        <taxon>Eukaryota</taxon>
        <taxon>Metazoa</taxon>
        <taxon>Chordata</taxon>
        <taxon>Craniata</taxon>
        <taxon>Vertebrata</taxon>
        <taxon>Euteleostomi</taxon>
        <taxon>Amphibia</taxon>
        <taxon>Batrachia</taxon>
        <taxon>Caudata</taxon>
        <taxon>Salamandroidea</taxon>
        <taxon>Salamandridae</taxon>
        <taxon>Pleurodelinae</taxon>
        <taxon>Pleurodeles</taxon>
    </lineage>
</organism>
<dbReference type="PANTHER" id="PTHR14453">
    <property type="entry name" value="PARP/ZINC FINGER CCCH TYPE DOMAIN CONTAINING PROTEIN"/>
    <property type="match status" value="1"/>
</dbReference>
<feature type="domain" description="Macro" evidence="6">
    <location>
        <begin position="1044"/>
        <end position="1120"/>
    </location>
</feature>
<protein>
    <recommendedName>
        <fullName evidence="10">PARP</fullName>
    </recommendedName>
</protein>
<dbReference type="SUPFAM" id="SSF117839">
    <property type="entry name" value="WWE domain"/>
    <property type="match status" value="2"/>
</dbReference>
<dbReference type="InterPro" id="IPR043472">
    <property type="entry name" value="Macro_dom-like"/>
</dbReference>
<dbReference type="GO" id="GO:0005634">
    <property type="term" value="C:nucleus"/>
    <property type="evidence" value="ECO:0007669"/>
    <property type="project" value="UniProtKB-SubCell"/>
</dbReference>
<keyword evidence="2" id="KW-0328">Glycosyltransferase</keyword>
<dbReference type="GO" id="GO:0005737">
    <property type="term" value="C:cytoplasm"/>
    <property type="evidence" value="ECO:0007669"/>
    <property type="project" value="TreeGrafter"/>
</dbReference>
<dbReference type="EMBL" id="JANPWB010000013">
    <property type="protein sequence ID" value="KAJ1106940.1"/>
    <property type="molecule type" value="Genomic_DNA"/>
</dbReference>
<dbReference type="SUPFAM" id="SSF52949">
    <property type="entry name" value="Macro domain-like"/>
    <property type="match status" value="2"/>
</dbReference>
<comment type="subcellular location">
    <subcellularLocation>
        <location evidence="1">Nucleus</location>
    </subcellularLocation>
</comment>
<dbReference type="Proteomes" id="UP001066276">
    <property type="component" value="Chromosome 9"/>
</dbReference>
<evidence type="ECO:0000256" key="3">
    <source>
        <dbReference type="ARBA" id="ARBA00022679"/>
    </source>
</evidence>
<dbReference type="GO" id="GO:0003714">
    <property type="term" value="F:transcription corepressor activity"/>
    <property type="evidence" value="ECO:0007669"/>
    <property type="project" value="TreeGrafter"/>
</dbReference>
<proteinExistence type="predicted"/>
<dbReference type="PANTHER" id="PTHR14453:SF67">
    <property type="entry name" value="POLY [ADP-RIBOSE] POLYMERASE"/>
    <property type="match status" value="1"/>
</dbReference>
<keyword evidence="9" id="KW-1185">Reference proteome</keyword>
<dbReference type="GO" id="GO:0016757">
    <property type="term" value="F:glycosyltransferase activity"/>
    <property type="evidence" value="ECO:0007669"/>
    <property type="project" value="UniProtKB-KW"/>
</dbReference>
<evidence type="ECO:0000259" key="7">
    <source>
        <dbReference type="Pfam" id="PF02825"/>
    </source>
</evidence>
<dbReference type="GO" id="GO:0010629">
    <property type="term" value="P:negative regulation of gene expression"/>
    <property type="evidence" value="ECO:0007669"/>
    <property type="project" value="TreeGrafter"/>
</dbReference>
<keyword evidence="5" id="KW-0539">Nucleus</keyword>
<dbReference type="InterPro" id="IPR037197">
    <property type="entry name" value="WWE_dom_sf"/>
</dbReference>